<feature type="repeat" description="WD" evidence="5">
    <location>
        <begin position="65"/>
        <end position="98"/>
    </location>
</feature>
<dbReference type="SMART" id="SM00320">
    <property type="entry name" value="WD40"/>
    <property type="match status" value="5"/>
</dbReference>
<dbReference type="PRINTS" id="PR00320">
    <property type="entry name" value="GPROTEINBRPT"/>
</dbReference>
<protein>
    <submittedName>
        <fullName evidence="7">Uncharacterized protein</fullName>
    </submittedName>
</protein>
<evidence type="ECO:0000256" key="6">
    <source>
        <dbReference type="SAM" id="MobiDB-lite"/>
    </source>
</evidence>
<comment type="caution">
    <text evidence="7">The sequence shown here is derived from an EMBL/GenBank/DDBJ whole genome shotgun (WGS) entry which is preliminary data.</text>
</comment>
<dbReference type="PROSITE" id="PS50082">
    <property type="entry name" value="WD_REPEATS_2"/>
    <property type="match status" value="5"/>
</dbReference>
<dbReference type="PROSITE" id="PS00678">
    <property type="entry name" value="WD_REPEATS_1"/>
    <property type="match status" value="1"/>
</dbReference>
<feature type="compositionally biased region" description="Basic and acidic residues" evidence="6">
    <location>
        <begin position="352"/>
        <end position="361"/>
    </location>
</feature>
<dbReference type="PANTHER" id="PTHR46202">
    <property type="entry name" value="DNA EXCISION REPAIR PROTEIN ERCC-8"/>
    <property type="match status" value="1"/>
</dbReference>
<feature type="repeat" description="WD" evidence="5">
    <location>
        <begin position="311"/>
        <end position="342"/>
    </location>
</feature>
<evidence type="ECO:0000256" key="2">
    <source>
        <dbReference type="ARBA" id="ARBA00022737"/>
    </source>
</evidence>
<evidence type="ECO:0000256" key="3">
    <source>
        <dbReference type="ARBA" id="ARBA00022763"/>
    </source>
</evidence>
<evidence type="ECO:0000256" key="4">
    <source>
        <dbReference type="ARBA" id="ARBA00023204"/>
    </source>
</evidence>
<dbReference type="PROSITE" id="PS50294">
    <property type="entry name" value="WD_REPEATS_REGION"/>
    <property type="match status" value="3"/>
</dbReference>
<accession>A0A9W8BJF6</accession>
<dbReference type="InterPro" id="IPR015943">
    <property type="entry name" value="WD40/YVTN_repeat-like_dom_sf"/>
</dbReference>
<dbReference type="InterPro" id="IPR020472">
    <property type="entry name" value="WD40_PAC1"/>
</dbReference>
<dbReference type="GO" id="GO:0031464">
    <property type="term" value="C:Cul4A-RING E3 ubiquitin ligase complex"/>
    <property type="evidence" value="ECO:0007669"/>
    <property type="project" value="TreeGrafter"/>
</dbReference>
<feature type="region of interest" description="Disordered" evidence="6">
    <location>
        <begin position="351"/>
        <end position="375"/>
    </location>
</feature>
<organism evidence="7 8">
    <name type="scientific">Coemansia thaxteri</name>
    <dbReference type="NCBI Taxonomy" id="2663907"/>
    <lineage>
        <taxon>Eukaryota</taxon>
        <taxon>Fungi</taxon>
        <taxon>Fungi incertae sedis</taxon>
        <taxon>Zoopagomycota</taxon>
        <taxon>Kickxellomycotina</taxon>
        <taxon>Kickxellomycetes</taxon>
        <taxon>Kickxellales</taxon>
        <taxon>Kickxellaceae</taxon>
        <taxon>Coemansia</taxon>
    </lineage>
</organism>
<evidence type="ECO:0000313" key="8">
    <source>
        <dbReference type="Proteomes" id="UP001150907"/>
    </source>
</evidence>
<feature type="repeat" description="WD" evidence="5">
    <location>
        <begin position="10"/>
        <end position="52"/>
    </location>
</feature>
<keyword evidence="2" id="KW-0677">Repeat</keyword>
<sequence>MALSETKRVAHAHSSSIHSTAIESTESRFMVSAGDDFSIKLYDLNSFETTATCTRKISPSASSATPAHNRRISCVEWYPVDNGMFTTSSLDHTLKVWDSGSLAEACVFDLESRVFCHRMSPTGAHALIAVADESAYMRLCDLRTGSFAQSLLAHHSGSMAVAWSPAQSFALVSGGNDGVLSLWDIRRADSHLYSFGCPDNANDCSPHTNEGPVVAHKGSVSSVLFAGDGSRVASIDSSGSLHVWDIECPQAPMASCQLSVAKGCNALAGPTQMALSSATGGRPNYEVLFCPGSGRSIAAVDMAAGQQIASLESHFAPTLCAAWRPSHLELYSSGMDGEIHIWCPPAAEELSEQQRRAREDTWSDSGEENNSIVDT</sequence>
<keyword evidence="4" id="KW-0234">DNA repair</keyword>
<reference evidence="7" key="1">
    <citation type="submission" date="2022-07" db="EMBL/GenBank/DDBJ databases">
        <title>Phylogenomic reconstructions and comparative analyses of Kickxellomycotina fungi.</title>
        <authorList>
            <person name="Reynolds N.K."/>
            <person name="Stajich J.E."/>
            <person name="Barry K."/>
            <person name="Grigoriev I.V."/>
            <person name="Crous P."/>
            <person name="Smith M.E."/>
        </authorList>
    </citation>
    <scope>NUCLEOTIDE SEQUENCE</scope>
    <source>
        <strain evidence="7">IMI 214461</strain>
    </source>
</reference>
<gene>
    <name evidence="7" type="ORF">H4R26_003136</name>
</gene>
<dbReference type="AlphaFoldDB" id="A0A9W8BJF6"/>
<dbReference type="GO" id="GO:0006283">
    <property type="term" value="P:transcription-coupled nucleotide-excision repair"/>
    <property type="evidence" value="ECO:0007669"/>
    <property type="project" value="InterPro"/>
</dbReference>
<keyword evidence="8" id="KW-1185">Reference proteome</keyword>
<dbReference type="InterPro" id="IPR001680">
    <property type="entry name" value="WD40_rpt"/>
</dbReference>
<dbReference type="InterPro" id="IPR042238">
    <property type="entry name" value="Rad28/ERCC8/Ckn1/ATCSA-1"/>
</dbReference>
<dbReference type="GO" id="GO:0000109">
    <property type="term" value="C:nucleotide-excision repair complex"/>
    <property type="evidence" value="ECO:0007669"/>
    <property type="project" value="TreeGrafter"/>
</dbReference>
<proteinExistence type="predicted"/>
<keyword evidence="3" id="KW-0227">DNA damage</keyword>
<evidence type="ECO:0000256" key="5">
    <source>
        <dbReference type="PROSITE-ProRule" id="PRU00221"/>
    </source>
</evidence>
<evidence type="ECO:0000256" key="1">
    <source>
        <dbReference type="ARBA" id="ARBA00022574"/>
    </source>
</evidence>
<feature type="repeat" description="WD" evidence="5">
    <location>
        <begin position="213"/>
        <end position="247"/>
    </location>
</feature>
<dbReference type="Proteomes" id="UP001150907">
    <property type="component" value="Unassembled WGS sequence"/>
</dbReference>
<dbReference type="PANTHER" id="PTHR46202:SF1">
    <property type="entry name" value="DNA EXCISION REPAIR PROTEIN ERCC-8"/>
    <property type="match status" value="1"/>
</dbReference>
<keyword evidence="1 5" id="KW-0853">WD repeat</keyword>
<evidence type="ECO:0000313" key="7">
    <source>
        <dbReference type="EMBL" id="KAJ2003321.1"/>
    </source>
</evidence>
<dbReference type="Gene3D" id="2.130.10.10">
    <property type="entry name" value="YVTN repeat-like/Quinoprotein amine dehydrogenase"/>
    <property type="match status" value="1"/>
</dbReference>
<dbReference type="OrthoDB" id="361494at2759"/>
<name>A0A9W8BJF6_9FUNG</name>
<dbReference type="InterPro" id="IPR019775">
    <property type="entry name" value="WD40_repeat_CS"/>
</dbReference>
<dbReference type="InterPro" id="IPR036322">
    <property type="entry name" value="WD40_repeat_dom_sf"/>
</dbReference>
<feature type="repeat" description="WD" evidence="5">
    <location>
        <begin position="151"/>
        <end position="193"/>
    </location>
</feature>
<dbReference type="Pfam" id="PF00400">
    <property type="entry name" value="WD40"/>
    <property type="match status" value="5"/>
</dbReference>
<dbReference type="SUPFAM" id="SSF50978">
    <property type="entry name" value="WD40 repeat-like"/>
    <property type="match status" value="1"/>
</dbReference>
<dbReference type="GO" id="GO:0000209">
    <property type="term" value="P:protein polyubiquitination"/>
    <property type="evidence" value="ECO:0007669"/>
    <property type="project" value="TreeGrafter"/>
</dbReference>
<dbReference type="EMBL" id="JANBQF010000230">
    <property type="protein sequence ID" value="KAJ2003321.1"/>
    <property type="molecule type" value="Genomic_DNA"/>
</dbReference>
<dbReference type="GO" id="GO:0043161">
    <property type="term" value="P:proteasome-mediated ubiquitin-dependent protein catabolic process"/>
    <property type="evidence" value="ECO:0007669"/>
    <property type="project" value="TreeGrafter"/>
</dbReference>